<dbReference type="GO" id="GO:0030705">
    <property type="term" value="P:cytoskeleton-dependent intracellular transport"/>
    <property type="evidence" value="ECO:0007669"/>
    <property type="project" value="TreeGrafter"/>
</dbReference>
<reference evidence="3 4" key="2">
    <citation type="submission" date="2018-11" db="EMBL/GenBank/DDBJ databases">
        <authorList>
            <consortium name="Pathogen Informatics"/>
        </authorList>
    </citation>
    <scope>NUCLEOTIDE SEQUENCE [LARGE SCALE GENOMIC DNA]</scope>
</reference>
<evidence type="ECO:0000256" key="1">
    <source>
        <dbReference type="SAM" id="Coils"/>
    </source>
</evidence>
<dbReference type="GO" id="GO:0005737">
    <property type="term" value="C:cytoplasm"/>
    <property type="evidence" value="ECO:0007669"/>
    <property type="project" value="TreeGrafter"/>
</dbReference>
<dbReference type="GO" id="GO:0005813">
    <property type="term" value="C:centrosome"/>
    <property type="evidence" value="ECO:0007669"/>
    <property type="project" value="TreeGrafter"/>
</dbReference>
<dbReference type="GO" id="GO:0031122">
    <property type="term" value="P:cytoplasmic microtubule organization"/>
    <property type="evidence" value="ECO:0007669"/>
    <property type="project" value="TreeGrafter"/>
</dbReference>
<accession>A0A183V2I6</accession>
<evidence type="ECO:0000313" key="5">
    <source>
        <dbReference type="WBParaSite" id="TCNE_0001495601-mRNA-1"/>
    </source>
</evidence>
<feature type="region of interest" description="Disordered" evidence="2">
    <location>
        <begin position="229"/>
        <end position="250"/>
    </location>
</feature>
<feature type="coiled-coil region" evidence="1">
    <location>
        <begin position="769"/>
        <end position="951"/>
    </location>
</feature>
<protein>
    <submittedName>
        <fullName evidence="5">Myosin_tail_1 domain-containing protein</fullName>
    </submittedName>
</protein>
<keyword evidence="4" id="KW-1185">Reference proteome</keyword>
<gene>
    <name evidence="3" type="ORF">TCNE_LOCUS14956</name>
</gene>
<name>A0A183V2I6_TOXCA</name>
<feature type="coiled-coil region" evidence="1">
    <location>
        <begin position="252"/>
        <end position="517"/>
    </location>
</feature>
<keyword evidence="1" id="KW-0175">Coiled coil</keyword>
<dbReference type="EMBL" id="UYWY01022546">
    <property type="protein sequence ID" value="VDM46277.1"/>
    <property type="molecule type" value="Genomic_DNA"/>
</dbReference>
<dbReference type="Proteomes" id="UP000050794">
    <property type="component" value="Unassembled WGS sequence"/>
</dbReference>
<organism evidence="4 5">
    <name type="scientific">Toxocara canis</name>
    <name type="common">Canine roundworm</name>
    <dbReference type="NCBI Taxonomy" id="6265"/>
    <lineage>
        <taxon>Eukaryota</taxon>
        <taxon>Metazoa</taxon>
        <taxon>Ecdysozoa</taxon>
        <taxon>Nematoda</taxon>
        <taxon>Chromadorea</taxon>
        <taxon>Rhabditida</taxon>
        <taxon>Spirurina</taxon>
        <taxon>Ascaridomorpha</taxon>
        <taxon>Ascaridoidea</taxon>
        <taxon>Toxocaridae</taxon>
        <taxon>Toxocara</taxon>
    </lineage>
</organism>
<dbReference type="GO" id="GO:0008017">
    <property type="term" value="F:microtubule binding"/>
    <property type="evidence" value="ECO:0007669"/>
    <property type="project" value="TreeGrafter"/>
</dbReference>
<feature type="coiled-coil region" evidence="1">
    <location>
        <begin position="577"/>
        <end position="709"/>
    </location>
</feature>
<proteinExistence type="predicted"/>
<feature type="compositionally biased region" description="Basic and acidic residues" evidence="2">
    <location>
        <begin position="233"/>
        <end position="244"/>
    </location>
</feature>
<sequence>MGAKRGRVTSEQSKMVSEEKEELVAELRDELEAREADVLKMQQERLELIKDARAAKDYRDELDCLQHKLSRMERLETENTKLREKLAEMEFFKSRITQLKEENDLMHESCSVLEEQLEQSQRKASAQLDLESKLAECQNQMKNLQLNMTGEREKIEQFILENGRLERELKAEQQKSAALERRIESLSEERSAREDFGSLGSQMADDDKKRILELQLENRKLKSKLQTTGRIESLSEERSAREDFGSLGSQMADDDKKRILELQLENRKLKSKLQTTGESEEVGEIRAKLLRAEIELSQKNEENAIASRQLQQLEITLAQLNAQYKEACEMYDVMKSERDSAQQSLHEARRNFSEFQADFQKEVKDDLDRKTREFEATAMTNGRLLENAREEKLELEQQLEKIRAEQKVLRGENERLIQDIQKAEQAAAHTEKLRRSMEMDRNALKDRNEILEQRIDEIKVKQMNMENVEKRLEANEQMLAEKQNRLNEVQGEQRQMAQQLELEMKKTDRLREDLVAEKSRYGDLIARLRSVCATIQLNGGRCEVPSDDEVMVMAIDDVILKALTTARREADALRVQQQTQIAELMDLRNDIEKLRKSDGHISNEADDRLRELTVENRNVKEQVFLLQERIRELQLENSAKSAEISSLKREIEETQRGLTSNSKLHTELAKLQVSLRNLQLQEELLRQDNSEMQKQIEICEKQKQAIKVDLDAMQSVHSALLSDHDRLQTLHDMLTADYDRVKYDNSQLKLKLKNQKSTAEEVAMMRCENERERRHSEELKAIIAEEKERRELETRALQDDLTTLRVDYEHLRQERSSLKRKAEMQAEELKRLRITEQSHRSTIARLSANIDELSRALQARDLEVAKMQHKIDMLNHLNRTLEEESKTLVRQVDHLLAQNQDLLARALNDKDNYHAEQKEFQEKLAALRRHKEKLEEKIMEQYRMMDNKKNAKEKQTLVKRAAKALIPKVIDFYVIKNLSYFFSFAAIFNLTGYSHKAPSGHIPSDLESRRVRRPLFLPTYSCGA</sequence>
<feature type="coiled-coil region" evidence="1">
    <location>
        <begin position="17"/>
        <end position="224"/>
    </location>
</feature>
<evidence type="ECO:0000313" key="4">
    <source>
        <dbReference type="Proteomes" id="UP000050794"/>
    </source>
</evidence>
<reference evidence="5" key="1">
    <citation type="submission" date="2016-06" db="UniProtKB">
        <authorList>
            <consortium name="WormBaseParasite"/>
        </authorList>
    </citation>
    <scope>IDENTIFICATION</scope>
</reference>
<dbReference type="WBParaSite" id="TCNE_0001495601-mRNA-1">
    <property type="protein sequence ID" value="TCNE_0001495601-mRNA-1"/>
    <property type="gene ID" value="TCNE_0001495601"/>
</dbReference>
<evidence type="ECO:0000313" key="3">
    <source>
        <dbReference type="EMBL" id="VDM46277.1"/>
    </source>
</evidence>
<dbReference type="AlphaFoldDB" id="A0A183V2I6"/>
<dbReference type="PANTHER" id="PTHR18947:SF28">
    <property type="entry name" value="GIRDIN, ISOFORM A"/>
    <property type="match status" value="1"/>
</dbReference>
<dbReference type="GO" id="GO:0051959">
    <property type="term" value="F:dynein light intermediate chain binding"/>
    <property type="evidence" value="ECO:0007669"/>
    <property type="project" value="TreeGrafter"/>
</dbReference>
<evidence type="ECO:0000256" key="2">
    <source>
        <dbReference type="SAM" id="MobiDB-lite"/>
    </source>
</evidence>
<dbReference type="PANTHER" id="PTHR18947">
    <property type="entry name" value="HOOK PROTEINS"/>
    <property type="match status" value="1"/>
</dbReference>